<protein>
    <recommendedName>
        <fullName evidence="4">Capsule assembly protein Wzi</fullName>
    </recommendedName>
</protein>
<sequence>MEVKRALAILCCAASMPAAALAAPAVTVNVPVDSVYYSYIEKLSGMGYISSMPNGAKPYSRMEMAKWVTEAQKKAATKPMPAYLAGQFQALEQYLAPEIATLQGQPTRDTLKLRSVTAEAAYNHSDAKEYGYQSVAGSWQPFGTQHNGYRYGRDGNLIASAEISGNLGNDLAISLRPRFSYDKDNDGTVSLEEGYIKTRVGIWALEAGRQAMIWGQGASGNLLLGNNMKPLTTIQAHFLEPQKVGGFLRFLGEADFHAFYGRLDSDRSTDAASRGWTDYNDAGLLGLRLDITPTSYFTFGASRISMLGGKGNGLDSSDWGNWVTGTNADSHDKWDDIAGFDFRLRLPGVQWYGEFYGEDQAHGLPSDWAYRAGAYFPRLTKDGSWDLTVETAYTNDDWYRHGTFQDGWTYSGDIMGDAMGTNARKYYASVKHYLPHESYLGVYYMRTDMDRAVSSNPTVDEVALMGQRKLRENIYLRGTLGIARVQNGDAIRHGTDHTTFATASVQWMY</sequence>
<dbReference type="InterPro" id="IPR026950">
    <property type="entry name" value="Caps_assemb_Wzi"/>
</dbReference>
<dbReference type="AlphaFoldDB" id="A0A0J6WQ61"/>
<gene>
    <name evidence="2" type="ORF">AB840_13060</name>
</gene>
<evidence type="ECO:0000313" key="2">
    <source>
        <dbReference type="EMBL" id="KMO85520.1"/>
    </source>
</evidence>
<reference evidence="2 3" key="1">
    <citation type="submission" date="2015-06" db="EMBL/GenBank/DDBJ databases">
        <title>Draft genome sequence of beer spoilage bacterium Megasphaera cerevisiae type strain 20462.</title>
        <authorList>
            <person name="Kutumbaka K."/>
            <person name="Pasmowitz J."/>
            <person name="Mategko J."/>
            <person name="Reyes D."/>
            <person name="Friedrich A."/>
            <person name="Han S."/>
            <person name="Martens-Habbena W."/>
            <person name="Neal-McKinney J."/>
            <person name="Janagama H.K."/>
            <person name="Nadala C."/>
            <person name="Samadpour M."/>
        </authorList>
    </citation>
    <scope>NUCLEOTIDE SEQUENCE [LARGE SCALE GENOMIC DNA]</scope>
    <source>
        <strain evidence="2 3">DSM 20462</strain>
    </source>
</reference>
<evidence type="ECO:0000256" key="1">
    <source>
        <dbReference type="SAM" id="SignalP"/>
    </source>
</evidence>
<dbReference type="EMBL" id="LEKT01000059">
    <property type="protein sequence ID" value="KMO85520.1"/>
    <property type="molecule type" value="Genomic_DNA"/>
</dbReference>
<comment type="caution">
    <text evidence="2">The sequence shown here is derived from an EMBL/GenBank/DDBJ whole genome shotgun (WGS) entry which is preliminary data.</text>
</comment>
<dbReference type="InParanoid" id="A0A0J6WQ61"/>
<keyword evidence="1" id="KW-0732">Signal</keyword>
<dbReference type="Pfam" id="PF14052">
    <property type="entry name" value="Caps_assemb_Wzi"/>
    <property type="match status" value="1"/>
</dbReference>
<dbReference type="InterPro" id="IPR038636">
    <property type="entry name" value="Wzi_sf"/>
</dbReference>
<keyword evidence="3" id="KW-1185">Reference proteome</keyword>
<dbReference type="STRING" id="39029.BSR42_11060"/>
<evidence type="ECO:0008006" key="4">
    <source>
        <dbReference type="Google" id="ProtNLM"/>
    </source>
</evidence>
<proteinExistence type="predicted"/>
<name>A0A0J6WQ61_9FIRM</name>
<dbReference type="OrthoDB" id="101884at2"/>
<feature type="chain" id="PRO_5030008808" description="Capsule assembly protein Wzi" evidence="1">
    <location>
        <begin position="23"/>
        <end position="509"/>
    </location>
</feature>
<dbReference type="RefSeq" id="WP_048515290.1">
    <property type="nucleotide sequence ID" value="NZ_FUXD01000034.1"/>
</dbReference>
<feature type="signal peptide" evidence="1">
    <location>
        <begin position="1"/>
        <end position="22"/>
    </location>
</feature>
<dbReference type="Proteomes" id="UP000036503">
    <property type="component" value="Unassembled WGS sequence"/>
</dbReference>
<evidence type="ECO:0000313" key="3">
    <source>
        <dbReference type="Proteomes" id="UP000036503"/>
    </source>
</evidence>
<organism evidence="2 3">
    <name type="scientific">Megasphaera cerevisiae DSM 20462</name>
    <dbReference type="NCBI Taxonomy" id="1122219"/>
    <lineage>
        <taxon>Bacteria</taxon>
        <taxon>Bacillati</taxon>
        <taxon>Bacillota</taxon>
        <taxon>Negativicutes</taxon>
        <taxon>Veillonellales</taxon>
        <taxon>Veillonellaceae</taxon>
        <taxon>Megasphaera</taxon>
    </lineage>
</organism>
<dbReference type="PATRIC" id="fig|1122219.3.peg.2708"/>
<accession>A0A0J6WQ61</accession>
<dbReference type="Gene3D" id="2.40.160.130">
    <property type="entry name" value="Capsule assembly protein Wzi"/>
    <property type="match status" value="1"/>
</dbReference>